<dbReference type="AlphaFoldDB" id="A0A6N2VJS8"/>
<protein>
    <submittedName>
        <fullName evidence="4">Phosphodiesterase YaeI</fullName>
    </submittedName>
</protein>
<dbReference type="Gene3D" id="3.60.21.10">
    <property type="match status" value="1"/>
</dbReference>
<reference evidence="4" key="1">
    <citation type="submission" date="2019-11" db="EMBL/GenBank/DDBJ databases">
        <authorList>
            <person name="Feng L."/>
        </authorList>
    </citation>
    <scope>NUCLEOTIDE SEQUENCE</scope>
    <source>
        <strain evidence="4">BhanseniiLFYP23</strain>
    </source>
</reference>
<name>A0A6N2VJS8_BLAHA</name>
<dbReference type="GO" id="GO:0016020">
    <property type="term" value="C:membrane"/>
    <property type="evidence" value="ECO:0007669"/>
    <property type="project" value="GOC"/>
</dbReference>
<dbReference type="PANTHER" id="PTHR31302">
    <property type="entry name" value="TRANSMEMBRANE PROTEIN WITH METALLOPHOSPHOESTERASE DOMAIN-RELATED"/>
    <property type="match status" value="1"/>
</dbReference>
<evidence type="ECO:0000256" key="1">
    <source>
        <dbReference type="ARBA" id="ARBA00022723"/>
    </source>
</evidence>
<accession>A0A6N2VJS8</accession>
<dbReference type="GO" id="GO:0046872">
    <property type="term" value="F:metal ion binding"/>
    <property type="evidence" value="ECO:0007669"/>
    <property type="project" value="UniProtKB-KW"/>
</dbReference>
<dbReference type="GO" id="GO:0008758">
    <property type="term" value="F:UDP-2,3-diacylglucosamine hydrolase activity"/>
    <property type="evidence" value="ECO:0007669"/>
    <property type="project" value="TreeGrafter"/>
</dbReference>
<dbReference type="SUPFAM" id="SSF56300">
    <property type="entry name" value="Metallo-dependent phosphatases"/>
    <property type="match status" value="1"/>
</dbReference>
<sequence length="269" mass="30491">MKTFKTTFYKIQSDKLKIQSIRLAVLSDLHNVELGKGNENLLGELRKQAPDAILIAGDLVLGKEKASFQIPYAFLKEAVHIAPVYYALGNHEQRMKRKPEVYGEGYLEFEKEVRELGVVFLENETRELEVGGEKILISGLLPPYQYYKKGGKDFLKSEEIEVLLGKTSKNQFQVLLAHTPKYGDSYLEWGSDVTFSGHYHGGMVQLPFLGGVISPDFRIFPKYCKGHFQEGDRHLIVSGGLGEHTIPLRIFNPRELIMVECSPKKNSEK</sequence>
<keyword evidence="1" id="KW-0479">Metal-binding</keyword>
<feature type="domain" description="Calcineurin-like phosphoesterase" evidence="3">
    <location>
        <begin position="21"/>
        <end position="200"/>
    </location>
</feature>
<keyword evidence="2" id="KW-0378">Hydrolase</keyword>
<dbReference type="EMBL" id="CACRSY010000016">
    <property type="protein sequence ID" value="VYT30428.1"/>
    <property type="molecule type" value="Genomic_DNA"/>
</dbReference>
<dbReference type="GO" id="GO:0009245">
    <property type="term" value="P:lipid A biosynthetic process"/>
    <property type="evidence" value="ECO:0007669"/>
    <property type="project" value="TreeGrafter"/>
</dbReference>
<evidence type="ECO:0000256" key="2">
    <source>
        <dbReference type="ARBA" id="ARBA00022801"/>
    </source>
</evidence>
<dbReference type="InterPro" id="IPR004843">
    <property type="entry name" value="Calcineurin-like_PHP"/>
</dbReference>
<dbReference type="InterPro" id="IPR051158">
    <property type="entry name" value="Metallophosphoesterase_sf"/>
</dbReference>
<evidence type="ECO:0000259" key="3">
    <source>
        <dbReference type="Pfam" id="PF00149"/>
    </source>
</evidence>
<proteinExistence type="predicted"/>
<gene>
    <name evidence="4" type="ORF">BHLFYP23_01145</name>
</gene>
<dbReference type="Pfam" id="PF00149">
    <property type="entry name" value="Metallophos"/>
    <property type="match status" value="1"/>
</dbReference>
<dbReference type="RefSeq" id="WP_009247249.1">
    <property type="nucleotide sequence ID" value="NZ_CACRSY010000016.1"/>
</dbReference>
<organism evidence="4">
    <name type="scientific">Blautia hansenii</name>
    <name type="common">Ruminococcus hansenii</name>
    <dbReference type="NCBI Taxonomy" id="1322"/>
    <lineage>
        <taxon>Bacteria</taxon>
        <taxon>Bacillati</taxon>
        <taxon>Bacillota</taxon>
        <taxon>Clostridia</taxon>
        <taxon>Lachnospirales</taxon>
        <taxon>Lachnospiraceae</taxon>
        <taxon>Blautia</taxon>
    </lineage>
</organism>
<evidence type="ECO:0000313" key="4">
    <source>
        <dbReference type="EMBL" id="VYT30428.1"/>
    </source>
</evidence>
<dbReference type="InterPro" id="IPR029052">
    <property type="entry name" value="Metallo-depent_PP-like"/>
</dbReference>
<dbReference type="PANTHER" id="PTHR31302:SF31">
    <property type="entry name" value="PHOSPHODIESTERASE YAEI"/>
    <property type="match status" value="1"/>
</dbReference>